<evidence type="ECO:0000256" key="1">
    <source>
        <dbReference type="SAM" id="MobiDB-lite"/>
    </source>
</evidence>
<name>A0A6A4ZKN1_9STRA</name>
<proteinExistence type="predicted"/>
<dbReference type="EMBL" id="VJMH01001128">
    <property type="protein sequence ID" value="KAF0713067.1"/>
    <property type="molecule type" value="Genomic_DNA"/>
</dbReference>
<reference evidence="2" key="1">
    <citation type="submission" date="2019-06" db="EMBL/GenBank/DDBJ databases">
        <title>Genomics analysis of Aphanomyces spp. identifies a new class of oomycete effector associated with host adaptation.</title>
        <authorList>
            <person name="Gaulin E."/>
        </authorList>
    </citation>
    <scope>NUCLEOTIDE SEQUENCE</scope>
    <source>
        <strain evidence="2">CBS 578.67</strain>
    </source>
</reference>
<dbReference type="AlphaFoldDB" id="A0A6A4ZKN1"/>
<protein>
    <submittedName>
        <fullName evidence="2">Uncharacterized protein</fullName>
    </submittedName>
</protein>
<gene>
    <name evidence="2" type="ORF">As57867_004523</name>
</gene>
<comment type="caution">
    <text evidence="2">The sequence shown here is derived from an EMBL/GenBank/DDBJ whole genome shotgun (WGS) entry which is preliminary data.</text>
</comment>
<evidence type="ECO:0000313" key="2">
    <source>
        <dbReference type="EMBL" id="KAF0713067.1"/>
    </source>
</evidence>
<accession>A0A6A4ZKN1</accession>
<sequence length="576" mass="62964">MAGRRVIPASGDSPKVLNKTSIPNAPRRSAVPTVGGVLYLIATSACSTGYLFLLSPHLTNDFWWAGFNTTGMQTYVGDLYNTHLQSNASGILALEDPGSARPTSYATQASSMAFSTSYGRQILLDTLPLHSAVEALRLSSLDTHVETFMVPHCWVDFGRQFEMAHTDARQARCSDHYQANAAVYVESLLRNVPASDLTSAKFAPHFQVAIFAALKSFDSGQSLLASWQQPWLNIETEVQVWASHGLQYWKTPLQNNNQEGILETITITNAIGYSMPVTIKNIPFALTDNVFGSTTWTTKYAYPGFQLDLAIARSFNASLVHQGPQRKWKNIMSWDENVFAYFSSAYDTTTLDASEIPKALVRDTIGPFGAIDIYLVPPPPSLVRMTTASDIAIGALLDSNNDFRQLFSKSTALVNPIPLSWTSPDPDAPYSYFGGNPLCMNTQTQPYVQDSFGYYDACTKQSRLSIELDVNNMAFALLVMNAPASVLVDACALCKSTSTNASCTTTVQSASPLQPYLRSTVSGLDQWAASIATDVLPQQISMIQFVLEADEVTSSVLKQPMVPLANTPDYSWALFG</sequence>
<feature type="non-terminal residue" evidence="2">
    <location>
        <position position="576"/>
    </location>
</feature>
<feature type="region of interest" description="Disordered" evidence="1">
    <location>
        <begin position="1"/>
        <end position="24"/>
    </location>
</feature>
<organism evidence="2">
    <name type="scientific">Aphanomyces stellatus</name>
    <dbReference type="NCBI Taxonomy" id="120398"/>
    <lineage>
        <taxon>Eukaryota</taxon>
        <taxon>Sar</taxon>
        <taxon>Stramenopiles</taxon>
        <taxon>Oomycota</taxon>
        <taxon>Saprolegniomycetes</taxon>
        <taxon>Saprolegniales</taxon>
        <taxon>Verrucalvaceae</taxon>
        <taxon>Aphanomyces</taxon>
    </lineage>
</organism>